<organism evidence="1 2">
    <name type="scientific">Legionella qingyii</name>
    <dbReference type="NCBI Taxonomy" id="2184757"/>
    <lineage>
        <taxon>Bacteria</taxon>
        <taxon>Pseudomonadati</taxon>
        <taxon>Pseudomonadota</taxon>
        <taxon>Gammaproteobacteria</taxon>
        <taxon>Legionellales</taxon>
        <taxon>Legionellaceae</taxon>
        <taxon>Legionella</taxon>
    </lineage>
</organism>
<dbReference type="RefSeq" id="WP_110142089.1">
    <property type="nucleotide sequence ID" value="NZ_QHJG01000009.1"/>
</dbReference>
<reference evidence="1 2" key="1">
    <citation type="submission" date="2018-05" db="EMBL/GenBank/DDBJ databases">
        <title>Legionella qingyii sp.nov., whole genome shotgun sequence.</title>
        <authorList>
            <person name="Wu H."/>
            <person name="Zhu Q."/>
            <person name="Hu C."/>
        </authorList>
    </citation>
    <scope>NUCLEOTIDE SEQUENCE [LARGE SCALE GENOMIC DNA]</scope>
    <source>
        <strain evidence="1 2">HEB18</strain>
    </source>
</reference>
<name>A0A317U4H1_9GAMM</name>
<gene>
    <name evidence="1" type="ORF">DGG96_07335</name>
</gene>
<dbReference type="AlphaFoldDB" id="A0A317U4H1"/>
<protein>
    <submittedName>
        <fullName evidence="1">Uncharacterized protein</fullName>
    </submittedName>
</protein>
<dbReference type="Proteomes" id="UP000247152">
    <property type="component" value="Unassembled WGS sequence"/>
</dbReference>
<comment type="caution">
    <text evidence="1">The sequence shown here is derived from an EMBL/GenBank/DDBJ whole genome shotgun (WGS) entry which is preliminary data.</text>
</comment>
<proteinExistence type="predicted"/>
<evidence type="ECO:0000313" key="1">
    <source>
        <dbReference type="EMBL" id="PWY56299.1"/>
    </source>
</evidence>
<accession>A0A317U4H1</accession>
<sequence>MNDNDEVIVGSHEIHHKSQIKATQMDQESVTTQVFREIKVSYNDDIDLVALWWDLAVFFKVNLLNLKL</sequence>
<dbReference type="EMBL" id="QHJG01000009">
    <property type="protein sequence ID" value="PWY56299.1"/>
    <property type="molecule type" value="Genomic_DNA"/>
</dbReference>
<evidence type="ECO:0000313" key="2">
    <source>
        <dbReference type="Proteomes" id="UP000247152"/>
    </source>
</evidence>